<keyword evidence="2" id="KW-0808">Transferase</keyword>
<evidence type="ECO:0000259" key="1">
    <source>
        <dbReference type="Pfam" id="PF13579"/>
    </source>
</evidence>
<dbReference type="Pfam" id="PF13579">
    <property type="entry name" value="Glyco_trans_4_4"/>
    <property type="match status" value="1"/>
</dbReference>
<dbReference type="PANTHER" id="PTHR12526">
    <property type="entry name" value="GLYCOSYLTRANSFERASE"/>
    <property type="match status" value="1"/>
</dbReference>
<dbReference type="SUPFAM" id="SSF53756">
    <property type="entry name" value="UDP-Glycosyltransferase/glycogen phosphorylase"/>
    <property type="match status" value="1"/>
</dbReference>
<accession>A0A7Y4JQE3</accession>
<evidence type="ECO:0000313" key="2">
    <source>
        <dbReference type="EMBL" id="NOK08943.1"/>
    </source>
</evidence>
<dbReference type="Pfam" id="PF13692">
    <property type="entry name" value="Glyco_trans_1_4"/>
    <property type="match status" value="1"/>
</dbReference>
<sequence>MRRVLAILPYVPLPSDTGGTLRTLELVRALASRFELEVFAVHRTGNDAEGFKRWLGGLGVPASSLHLVDLPRVALGETLNSSRAFLRGTPLTYVRFARQGLSDALRKVLTERGPFDIIHFDHLHMAQLLPLARRLNPGAHLVIDEHNVESQVLARMAPLSAPLLRPFLNWQFQRVERLERECVSQADTVLACSDVDAQQLRALGAKHVQVVPNGVKLPDFAPREAMGDDLVFVGSMDWWPNEDAVLRLAREVWPLVSSDLSAGKLLVVGRSPPASVRALENERLVVTGSVPSVAPYLARALATAIPLRAGSGTRLKVLEAAAAGVPVVATRLAVEGLPVVEGQHVLLAESPQEFAAALRRLRQDPDLCSRLAQNARRMAESFAWDGIGAGLGELYLNAPVVRGDGNKPSESEAN</sequence>
<proteinExistence type="predicted"/>
<reference evidence="2 3" key="1">
    <citation type="submission" date="2020-05" db="EMBL/GenBank/DDBJ databases">
        <authorList>
            <person name="Whitworth D."/>
        </authorList>
    </citation>
    <scope>NUCLEOTIDE SEQUENCE [LARGE SCALE GENOMIC DNA]</scope>
    <source>
        <strain evidence="2 3">CA046A</strain>
    </source>
</reference>
<protein>
    <submittedName>
        <fullName evidence="2">Glycosyltransferase</fullName>
    </submittedName>
</protein>
<dbReference type="Gene3D" id="3.40.50.2000">
    <property type="entry name" value="Glycogen Phosphorylase B"/>
    <property type="match status" value="2"/>
</dbReference>
<feature type="domain" description="Glycosyltransferase subfamily 4-like N-terminal" evidence="1">
    <location>
        <begin position="17"/>
        <end position="214"/>
    </location>
</feature>
<organism evidence="2 3">
    <name type="scientific">Corallococcus exercitus</name>
    <dbReference type="NCBI Taxonomy" id="2316736"/>
    <lineage>
        <taxon>Bacteria</taxon>
        <taxon>Pseudomonadati</taxon>
        <taxon>Myxococcota</taxon>
        <taxon>Myxococcia</taxon>
        <taxon>Myxococcales</taxon>
        <taxon>Cystobacterineae</taxon>
        <taxon>Myxococcaceae</taxon>
        <taxon>Corallococcus</taxon>
    </lineage>
</organism>
<dbReference type="CDD" id="cd03801">
    <property type="entry name" value="GT4_PimA-like"/>
    <property type="match status" value="1"/>
</dbReference>
<dbReference type="RefSeq" id="WP_171413160.1">
    <property type="nucleotide sequence ID" value="NZ_JABFJW010000041.1"/>
</dbReference>
<evidence type="ECO:0000313" key="3">
    <source>
        <dbReference type="Proteomes" id="UP000528460"/>
    </source>
</evidence>
<dbReference type="AlphaFoldDB" id="A0A7Y4JQE3"/>
<dbReference type="InterPro" id="IPR028098">
    <property type="entry name" value="Glyco_trans_4-like_N"/>
</dbReference>
<dbReference type="PANTHER" id="PTHR12526:SF600">
    <property type="entry name" value="GLYCOSYL TRANSFERASE GROUP 1"/>
    <property type="match status" value="1"/>
</dbReference>
<dbReference type="Proteomes" id="UP000528460">
    <property type="component" value="Unassembled WGS sequence"/>
</dbReference>
<name>A0A7Y4JQE3_9BACT</name>
<dbReference type="GO" id="GO:0016757">
    <property type="term" value="F:glycosyltransferase activity"/>
    <property type="evidence" value="ECO:0007669"/>
    <property type="project" value="TreeGrafter"/>
</dbReference>
<gene>
    <name evidence="2" type="ORF">HNS30_07855</name>
</gene>
<comment type="caution">
    <text evidence="2">The sequence shown here is derived from an EMBL/GenBank/DDBJ whole genome shotgun (WGS) entry which is preliminary data.</text>
</comment>
<dbReference type="EMBL" id="JABFJW010000041">
    <property type="protein sequence ID" value="NOK08943.1"/>
    <property type="molecule type" value="Genomic_DNA"/>
</dbReference>